<keyword evidence="2" id="KW-0677">Repeat</keyword>
<dbReference type="AlphaFoldDB" id="A0A1A8VRK9"/>
<dbReference type="EMBL" id="FLQU01000202">
    <property type="protein sequence ID" value="SBS82315.1"/>
    <property type="molecule type" value="Genomic_DNA"/>
</dbReference>
<dbReference type="SMART" id="SM00365">
    <property type="entry name" value="LRR_SD22"/>
    <property type="match status" value="8"/>
</dbReference>
<dbReference type="InterPro" id="IPR050576">
    <property type="entry name" value="Cilia_flagella_integrity"/>
</dbReference>
<keyword evidence="1" id="KW-0433">Leucine-rich repeat</keyword>
<dbReference type="PANTHER" id="PTHR45973">
    <property type="entry name" value="PROTEIN PHOSPHATASE 1 REGULATORY SUBUNIT SDS22-RELATED"/>
    <property type="match status" value="1"/>
</dbReference>
<dbReference type="InterPro" id="IPR025875">
    <property type="entry name" value="Leu-rich_rpt_4"/>
</dbReference>
<dbReference type="Gene3D" id="3.80.10.10">
    <property type="entry name" value="Ribonuclease Inhibitor"/>
    <property type="match status" value="2"/>
</dbReference>
<dbReference type="Pfam" id="PF12799">
    <property type="entry name" value="LRR_4"/>
    <property type="match status" value="2"/>
</dbReference>
<evidence type="ECO:0000313" key="4">
    <source>
        <dbReference type="EMBL" id="SBS82315.1"/>
    </source>
</evidence>
<name>A0A1A8VRK9_PLAOA</name>
<organism evidence="4 5">
    <name type="scientific">Plasmodium ovale curtisi</name>
    <dbReference type="NCBI Taxonomy" id="864141"/>
    <lineage>
        <taxon>Eukaryota</taxon>
        <taxon>Sar</taxon>
        <taxon>Alveolata</taxon>
        <taxon>Apicomplexa</taxon>
        <taxon>Aconoidasida</taxon>
        <taxon>Haemosporida</taxon>
        <taxon>Plasmodiidae</taxon>
        <taxon>Plasmodium</taxon>
        <taxon>Plasmodium (Plasmodium)</taxon>
    </lineage>
</organism>
<dbReference type="SUPFAM" id="SSF52058">
    <property type="entry name" value="L domain-like"/>
    <property type="match status" value="1"/>
</dbReference>
<evidence type="ECO:0000256" key="2">
    <source>
        <dbReference type="ARBA" id="ARBA00022737"/>
    </source>
</evidence>
<dbReference type="PANTHER" id="PTHR45973:SF33">
    <property type="entry name" value="CHROMOSOME UNDETERMINED SCAFFOLD_20, WHOLE GENOME SHOTGUN SEQUENCE"/>
    <property type="match status" value="1"/>
</dbReference>
<dbReference type="PROSITE" id="PS51450">
    <property type="entry name" value="LRR"/>
    <property type="match status" value="6"/>
</dbReference>
<feature type="region of interest" description="Disordered" evidence="3">
    <location>
        <begin position="1"/>
        <end position="37"/>
    </location>
</feature>
<sequence>MKDEKEAESSCGENLGMEDEEKDRQEGEEKNDVNDNSFEGIIPVNDYKRIYTNIINEKMLIEGIAKYADVGQECVIHGNITDMFIRAKCLSLENRNILVIQNMNIFKNLEELYLDNNLIEELENLDELEKLRILSVSNNKIKKIKNLNKLINLTELNLHNNNINKIENLNKNKKLKILILSKNNIKNKKCIIYLKCLKKLKILNLIDNPICYLKNSYCNYNVENEILCHLKNITYFNNKLLSNLYNDKDYVFCNVENNIMNSTVIKKNSLLCDSFYNNTSRNNTSRNNNNNNMEYDMKIISDAFLSDVITLSNVLFDEKNEPSVLLKFDCYDKIRIAKYADVGQECVIHGNITDMFIRAKCLSLENRNILVIQNMNIFKNLEELYLDNNLIEELENLDELEKLRILSVSNNKIKKIKNLNKLINLTELNLHNNNINKIENLNKNKKLKILILSKNNIKNKKCIIYLKCLKKLKILNLIDNPICYLKNSYCNYNVENEILCHLKNITYFNNKLLSNLYNDKDYVFCNVENNIMNSTVIKKNSLLCDSFYNNTSRNNTSRNNNNNNMEYDMKIISDAFLSDVITLSNVLFDEKNEPSVLLKFDCYDKIRQTFIQDIHSVNYKMINQVLSLNEQRKKCSDLFEREMESFIAEYMQNNVHAFNQLRKRSKKVVRTLLLFLECDQDIGPIELKKCPEVYKKKAEMKQDKTLSDEILKKVQNISKDIFYITDNKNEIILQSQVKKREIQENSENNFNFFIKNKYEKKDNKILINESKYYIIKKYIEKNIEDNFSFQYKLIKYELVNITCLNNFLENFKINISKIIKIINDIIFEYFRNLEEFEDIFNSKILKFFSDVKNNEHPSIILR</sequence>
<protein>
    <submittedName>
        <fullName evidence="4">Leucine-rich repeat protein (LRR8)</fullName>
    </submittedName>
</protein>
<dbReference type="SMART" id="SM00369">
    <property type="entry name" value="LRR_TYP"/>
    <property type="match status" value="4"/>
</dbReference>
<dbReference type="InterPro" id="IPR032675">
    <property type="entry name" value="LRR_dom_sf"/>
</dbReference>
<evidence type="ECO:0000256" key="3">
    <source>
        <dbReference type="SAM" id="MobiDB-lite"/>
    </source>
</evidence>
<dbReference type="InterPro" id="IPR003591">
    <property type="entry name" value="Leu-rich_rpt_typical-subtyp"/>
</dbReference>
<gene>
    <name evidence="4" type="ORF">POVCU2_0014860</name>
</gene>
<dbReference type="Proteomes" id="UP000078560">
    <property type="component" value="Unassembled WGS sequence"/>
</dbReference>
<accession>A0A1A8VRK9</accession>
<dbReference type="InterPro" id="IPR001611">
    <property type="entry name" value="Leu-rich_rpt"/>
</dbReference>
<feature type="compositionally biased region" description="Basic and acidic residues" evidence="3">
    <location>
        <begin position="22"/>
        <end position="33"/>
    </location>
</feature>
<proteinExistence type="predicted"/>
<reference evidence="5" key="1">
    <citation type="submission" date="2016-05" db="EMBL/GenBank/DDBJ databases">
        <authorList>
            <person name="Naeem Raeece"/>
        </authorList>
    </citation>
    <scope>NUCLEOTIDE SEQUENCE [LARGE SCALE GENOMIC DNA]</scope>
</reference>
<evidence type="ECO:0000313" key="5">
    <source>
        <dbReference type="Proteomes" id="UP000078560"/>
    </source>
</evidence>
<evidence type="ECO:0000256" key="1">
    <source>
        <dbReference type="ARBA" id="ARBA00022614"/>
    </source>
</evidence>